<dbReference type="OrthoDB" id="110463at2"/>
<dbReference type="EMBL" id="BAUU01000014">
    <property type="protein sequence ID" value="GAE30927.1"/>
    <property type="molecule type" value="Genomic_DNA"/>
</dbReference>
<dbReference type="Pfam" id="PF13524">
    <property type="entry name" value="Glyco_trans_1_2"/>
    <property type="match status" value="1"/>
</dbReference>
<organism evidence="2 3">
    <name type="scientific">Halalkalibacter hemicellulosilyticusJCM 9152</name>
    <dbReference type="NCBI Taxonomy" id="1236971"/>
    <lineage>
        <taxon>Bacteria</taxon>
        <taxon>Bacillati</taxon>
        <taxon>Bacillota</taxon>
        <taxon>Bacilli</taxon>
        <taxon>Bacillales</taxon>
        <taxon>Bacillaceae</taxon>
        <taxon>Halalkalibacter</taxon>
    </lineage>
</organism>
<evidence type="ECO:0000259" key="1">
    <source>
        <dbReference type="Pfam" id="PF13524"/>
    </source>
</evidence>
<reference evidence="2" key="1">
    <citation type="journal article" date="2014" name="Genome Announc.">
        <title>Draft Genome Sequences of Three Alkaliphilic Bacillus Strains, Bacillus wakoensis JCM 9140T, Bacillus akibai JCM 9157T, and Bacillus hemicellulosilyticus JCM 9152T.</title>
        <authorList>
            <person name="Yuki M."/>
            <person name="Oshima K."/>
            <person name="Suda W."/>
            <person name="Oshida Y."/>
            <person name="Kitamura K."/>
            <person name="Iida T."/>
            <person name="Hattori M."/>
            <person name="Ohkuma M."/>
        </authorList>
    </citation>
    <scope>NUCLEOTIDE SEQUENCE [LARGE SCALE GENOMIC DNA]</scope>
    <source>
        <strain evidence="2">JCM 9152</strain>
    </source>
</reference>
<protein>
    <submittedName>
        <fullName evidence="2">Possible spore maturation protein</fullName>
    </submittedName>
</protein>
<name>W4QGA0_9BACI</name>
<sequence>MRLLFVTSGSDTYSNLDPNIINGFKEIERLKRVEPFHFFYSMLSTNEDVQYQIKQNKPDVVLVLKRQLPDDWIQSFKKHEIPIGLWVVDDPYLLKKHVLRGYYYDFILTQEINAPAYYKKRGIKAFYLPLAVNPSAYYPQEVDSDYQSDICFVGSGMANRIRVLQQLGNGFVDETIRIIGRWWEPLQNQLGRNHYILNKPISAEEASKYYNGAKIVLNMHRNPYDSKHNPSRIQAATPNNRTFDIAACGAFQLTSYRKALSDFYQKDEIIEYQSLNDLIKKINYYLVHSHVRREIAKRAYKRTMNAHTYAVRLTELIHLLKTKRLRS</sequence>
<dbReference type="AlphaFoldDB" id="W4QGA0"/>
<accession>W4QGA0</accession>
<dbReference type="STRING" id="1236971.JCM9152_2360"/>
<evidence type="ECO:0000313" key="2">
    <source>
        <dbReference type="EMBL" id="GAE30927.1"/>
    </source>
</evidence>
<proteinExistence type="predicted"/>
<gene>
    <name evidence="2" type="ORF">JCM9152_2360</name>
</gene>
<comment type="caution">
    <text evidence="2">The sequence shown here is derived from an EMBL/GenBank/DDBJ whole genome shotgun (WGS) entry which is preliminary data.</text>
</comment>
<dbReference type="RefSeq" id="WP_035344017.1">
    <property type="nucleotide sequence ID" value="NZ_BAUU01000014.1"/>
</dbReference>
<dbReference type="InterPro" id="IPR055259">
    <property type="entry name" value="YkvP/CgeB_Glyco_trans-like"/>
</dbReference>
<evidence type="ECO:0000313" key="3">
    <source>
        <dbReference type="Proteomes" id="UP000018895"/>
    </source>
</evidence>
<dbReference type="SUPFAM" id="SSF53756">
    <property type="entry name" value="UDP-Glycosyltransferase/glycogen phosphorylase"/>
    <property type="match status" value="1"/>
</dbReference>
<dbReference type="Proteomes" id="UP000018895">
    <property type="component" value="Unassembled WGS sequence"/>
</dbReference>
<feature type="domain" description="Spore protein YkvP/CgeB glycosyl transferase-like" evidence="1">
    <location>
        <begin position="171"/>
        <end position="317"/>
    </location>
</feature>
<keyword evidence="3" id="KW-1185">Reference proteome</keyword>